<keyword evidence="5" id="KW-0482">Metalloprotease</keyword>
<evidence type="ECO:0000259" key="3">
    <source>
        <dbReference type="Pfam" id="PF16313"/>
    </source>
</evidence>
<comment type="caution">
    <text evidence="5">The sequence shown here is derived from an EMBL/GenBank/DDBJ whole genome shotgun (WGS) entry which is preliminary data.</text>
</comment>
<keyword evidence="6" id="KW-1185">Reference proteome</keyword>
<feature type="chain" id="PRO_5047333197" evidence="2">
    <location>
        <begin position="22"/>
        <end position="820"/>
    </location>
</feature>
<dbReference type="EMBL" id="JALIEB010000044">
    <property type="protein sequence ID" value="MCV3274406.1"/>
    <property type="molecule type" value="Genomic_DNA"/>
</dbReference>
<dbReference type="GO" id="GO:0008237">
    <property type="term" value="F:metallopeptidase activity"/>
    <property type="evidence" value="ECO:0007669"/>
    <property type="project" value="UniProtKB-KW"/>
</dbReference>
<dbReference type="RefSeq" id="WP_263846609.1">
    <property type="nucleotide sequence ID" value="NZ_JALIEB010000044.1"/>
</dbReference>
<evidence type="ECO:0000313" key="6">
    <source>
        <dbReference type="Proteomes" id="UP001208690"/>
    </source>
</evidence>
<evidence type="ECO:0000256" key="1">
    <source>
        <dbReference type="SAM" id="MobiDB-lite"/>
    </source>
</evidence>
<feature type="signal peptide" evidence="2">
    <location>
        <begin position="1"/>
        <end position="21"/>
    </location>
</feature>
<dbReference type="Proteomes" id="UP001208690">
    <property type="component" value="Unassembled WGS sequence"/>
</dbReference>
<dbReference type="InterPro" id="IPR033413">
    <property type="entry name" value="DUF5117"/>
</dbReference>
<keyword evidence="2" id="KW-0732">Signal</keyword>
<dbReference type="PANTHER" id="PTHR38478">
    <property type="entry name" value="PEPTIDASE M1A AND M12B"/>
    <property type="match status" value="1"/>
</dbReference>
<feature type="region of interest" description="Disordered" evidence="1">
    <location>
        <begin position="801"/>
        <end position="820"/>
    </location>
</feature>
<protein>
    <submittedName>
        <fullName evidence="5">Zinc-dependent metalloprotease</fullName>
    </submittedName>
</protein>
<reference evidence="5 6" key="1">
    <citation type="submission" date="2022-04" db="EMBL/GenBank/DDBJ databases">
        <title>Roseobacter sp. WL0113 is a bacterium isolated from neritic sediment.</title>
        <authorList>
            <person name="Wang L."/>
            <person name="He W."/>
            <person name="Zhang D.-F."/>
        </authorList>
    </citation>
    <scope>NUCLEOTIDE SEQUENCE [LARGE SCALE GENOMIC DNA]</scope>
    <source>
        <strain evidence="5 6">WL0113</strain>
    </source>
</reference>
<dbReference type="CDD" id="cd04276">
    <property type="entry name" value="ZnMc_MMP_like_2"/>
    <property type="match status" value="1"/>
</dbReference>
<dbReference type="InterPro" id="IPR024079">
    <property type="entry name" value="MetalloPept_cat_dom_sf"/>
</dbReference>
<keyword evidence="5" id="KW-0645">Protease</keyword>
<feature type="compositionally biased region" description="Acidic residues" evidence="1">
    <location>
        <begin position="804"/>
        <end position="820"/>
    </location>
</feature>
<feature type="domain" description="DUF5117" evidence="4">
    <location>
        <begin position="81"/>
        <end position="276"/>
    </location>
</feature>
<evidence type="ECO:0000256" key="2">
    <source>
        <dbReference type="SAM" id="SignalP"/>
    </source>
</evidence>
<dbReference type="Pfam" id="PF17148">
    <property type="entry name" value="DUF5117"/>
    <property type="match status" value="1"/>
</dbReference>
<dbReference type="InterPro" id="IPR032534">
    <property type="entry name" value="EcxA_zinc-bd"/>
</dbReference>
<dbReference type="Pfam" id="PF16313">
    <property type="entry name" value="DUF4953"/>
    <property type="match status" value="1"/>
</dbReference>
<name>A0ABT3BLH2_9RHOB</name>
<dbReference type="PANTHER" id="PTHR38478:SF1">
    <property type="entry name" value="ZINC DEPENDENT METALLOPROTEASE DOMAIN LIPOPROTEIN"/>
    <property type="match status" value="1"/>
</dbReference>
<gene>
    <name evidence="5" type="ORF">MUB52_23505</name>
</gene>
<sequence>MKLALAFAAVASLLTPLTASAQITSDYEEIISGADISDGPVQIYSKGAQHFLSLPPGVFDRTLVWSAEVARYPADAISLAGTEIATRAIKLEKQDDRVLVRSLSSGSIRTTGTAEFPSDHLKLNPIDIAFANAQIGPVLLSFDILAEGPGGRILLDATGPFTSDIADYSVKGQLRSTGITPIAVDPARSYIARVSAHPTNIFLASHLTFLAQDQSGQDRALSVEVAHTITLLPEEPMEPRRFDPRVGYFVTEVLEFESDEGSPAGIRRLALRHRLTHADPDAPRPSDPAEPLIYYLSPEIPDRWRSYVRAAIEDWQLAFEAAGFSNAIVARDAPSPDEDPDWSINDARKNVIRWVAQPIANALGPNVHDPRTGEIISAHILVWPDVLNVFSDYYYLLMSDLDPRAQSLPLPEEIQGRILRYAVSHEVGHTLGLRHNHRASTAWSTDQLRDAAFVAERGSTASIMAYGRFNYVARPEDGIDQFFPLIGTYDNHAIAWGYTPDLNAAELDAIAAEAHEQPELVWGAGELPSEVYGRFDPTILMENIGEDRLEATRAGVRALQSALARLPDAIAPSPEKSDAMGRVFDQAKDRYLGFIDSVTQMVGGLNSTAADGRPTGYLSVEDQKSALSYLMSEGIEGLDMFADPDLLSQFRPVGGLEGVDAMARKIVSGVLDPAKIRMVYTQNELDPDRDFGVAEMLSTMTDAFLLDATAIEDMPSAKRAALAEYVDSLQALPLYQGDPSAEVLAVLGFPQGIVDLNVAGLTDTGIDAAAAAELERLVEALTPHEDGLATRLFKDIERLIGIDPDAEPTETETPSEESDP</sequence>
<accession>A0ABT3BLH2</accession>
<proteinExistence type="predicted"/>
<dbReference type="Gene3D" id="3.40.390.10">
    <property type="entry name" value="Collagenase (Catalytic Domain)"/>
    <property type="match status" value="1"/>
</dbReference>
<organism evidence="5 6">
    <name type="scientific">Roseobacter sinensis</name>
    <dbReference type="NCBI Taxonomy" id="2931391"/>
    <lineage>
        <taxon>Bacteria</taxon>
        <taxon>Pseudomonadati</taxon>
        <taxon>Pseudomonadota</taxon>
        <taxon>Alphaproteobacteria</taxon>
        <taxon>Rhodobacterales</taxon>
        <taxon>Roseobacteraceae</taxon>
        <taxon>Roseobacter</taxon>
    </lineage>
</organism>
<dbReference type="SUPFAM" id="SSF55486">
    <property type="entry name" value="Metalloproteases ('zincins'), catalytic domain"/>
    <property type="match status" value="1"/>
</dbReference>
<keyword evidence="5" id="KW-0378">Hydrolase</keyword>
<evidence type="ECO:0000313" key="5">
    <source>
        <dbReference type="EMBL" id="MCV3274406.1"/>
    </source>
</evidence>
<feature type="domain" description="EcxA zinc-binding" evidence="3">
    <location>
        <begin position="409"/>
        <end position="703"/>
    </location>
</feature>
<evidence type="ECO:0000259" key="4">
    <source>
        <dbReference type="Pfam" id="PF17148"/>
    </source>
</evidence>
<dbReference type="InterPro" id="IPR034032">
    <property type="entry name" value="Zn_MMP-like_bac"/>
</dbReference>